<dbReference type="Proteomes" id="UP001221898">
    <property type="component" value="Unassembled WGS sequence"/>
</dbReference>
<evidence type="ECO:0000256" key="1">
    <source>
        <dbReference type="SAM" id="MobiDB-lite"/>
    </source>
</evidence>
<accession>A0AAD7T3J5</accession>
<dbReference type="EMBL" id="JAINUG010000014">
    <property type="protein sequence ID" value="KAJ8413799.1"/>
    <property type="molecule type" value="Genomic_DNA"/>
</dbReference>
<dbReference type="Gene3D" id="2.30.29.30">
    <property type="entry name" value="Pleckstrin-homology domain (PH domain)/Phosphotyrosine-binding domain (PTB)"/>
    <property type="match status" value="1"/>
</dbReference>
<proteinExistence type="predicted"/>
<dbReference type="AlphaFoldDB" id="A0AAD7T3J5"/>
<feature type="region of interest" description="Disordered" evidence="1">
    <location>
        <begin position="1"/>
        <end position="23"/>
    </location>
</feature>
<sequence length="175" mass="19325">MRLDWGSAHVRGGADPSSLNRQSNGFGIRPAEHVLISVSIIYRAHRITVHRCGFSAGRTTRHPCGFSSQARRITVRLPGISQKKVEMDPVTNQKACAKFRMRQKPISIDVDLLCACDLVEETGLTHIHSTLITASLEASADSQLKVTSTSPRLLLRSLIYRLSRETVEPSLFSSS</sequence>
<name>A0AAD7T3J5_9TELE</name>
<dbReference type="InterPro" id="IPR011993">
    <property type="entry name" value="PH-like_dom_sf"/>
</dbReference>
<evidence type="ECO:0000313" key="3">
    <source>
        <dbReference type="Proteomes" id="UP001221898"/>
    </source>
</evidence>
<keyword evidence="3" id="KW-1185">Reference proteome</keyword>
<gene>
    <name evidence="2" type="ORF">AAFF_G00063970</name>
</gene>
<comment type="caution">
    <text evidence="2">The sequence shown here is derived from an EMBL/GenBank/DDBJ whole genome shotgun (WGS) entry which is preliminary data.</text>
</comment>
<organism evidence="2 3">
    <name type="scientific">Aldrovandia affinis</name>
    <dbReference type="NCBI Taxonomy" id="143900"/>
    <lineage>
        <taxon>Eukaryota</taxon>
        <taxon>Metazoa</taxon>
        <taxon>Chordata</taxon>
        <taxon>Craniata</taxon>
        <taxon>Vertebrata</taxon>
        <taxon>Euteleostomi</taxon>
        <taxon>Actinopterygii</taxon>
        <taxon>Neopterygii</taxon>
        <taxon>Teleostei</taxon>
        <taxon>Notacanthiformes</taxon>
        <taxon>Halosauridae</taxon>
        <taxon>Aldrovandia</taxon>
    </lineage>
</organism>
<reference evidence="2" key="1">
    <citation type="journal article" date="2023" name="Science">
        <title>Genome structures resolve the early diversification of teleost fishes.</title>
        <authorList>
            <person name="Parey E."/>
            <person name="Louis A."/>
            <person name="Montfort J."/>
            <person name="Bouchez O."/>
            <person name="Roques C."/>
            <person name="Iampietro C."/>
            <person name="Lluch J."/>
            <person name="Castinel A."/>
            <person name="Donnadieu C."/>
            <person name="Desvignes T."/>
            <person name="Floi Bucao C."/>
            <person name="Jouanno E."/>
            <person name="Wen M."/>
            <person name="Mejri S."/>
            <person name="Dirks R."/>
            <person name="Jansen H."/>
            <person name="Henkel C."/>
            <person name="Chen W.J."/>
            <person name="Zahm M."/>
            <person name="Cabau C."/>
            <person name="Klopp C."/>
            <person name="Thompson A.W."/>
            <person name="Robinson-Rechavi M."/>
            <person name="Braasch I."/>
            <person name="Lecointre G."/>
            <person name="Bobe J."/>
            <person name="Postlethwait J.H."/>
            <person name="Berthelot C."/>
            <person name="Roest Crollius H."/>
            <person name="Guiguen Y."/>
        </authorList>
    </citation>
    <scope>NUCLEOTIDE SEQUENCE</scope>
    <source>
        <strain evidence="2">NC1722</strain>
    </source>
</reference>
<evidence type="ECO:0000313" key="2">
    <source>
        <dbReference type="EMBL" id="KAJ8413799.1"/>
    </source>
</evidence>
<protein>
    <submittedName>
        <fullName evidence="2">Uncharacterized protein</fullName>
    </submittedName>
</protein>